<evidence type="ECO:0000313" key="2">
    <source>
        <dbReference type="Proteomes" id="UP000468735"/>
    </source>
</evidence>
<comment type="caution">
    <text evidence="1">The sequence shown here is derived from an EMBL/GenBank/DDBJ whole genome shotgun (WGS) entry which is preliminary data.</text>
</comment>
<proteinExistence type="predicted"/>
<reference evidence="1 2" key="1">
    <citation type="submission" date="2019-09" db="EMBL/GenBank/DDBJ databases">
        <title>Actinomadura physcomitrii sp. nov., a novel actinomycete isolated from moss [Physcomitrium sphaericum (Ludw) Fuernr].</title>
        <authorList>
            <person name="Zhuang X."/>
            <person name="Liu C."/>
        </authorList>
    </citation>
    <scope>NUCLEOTIDE SEQUENCE [LARGE SCALE GENOMIC DNA]</scope>
    <source>
        <strain evidence="1 2">HMC1</strain>
    </source>
</reference>
<keyword evidence="2" id="KW-1185">Reference proteome</keyword>
<evidence type="ECO:0000313" key="1">
    <source>
        <dbReference type="EMBL" id="KAB2351481.1"/>
    </source>
</evidence>
<dbReference type="OrthoDB" id="3214389at2"/>
<dbReference type="RefSeq" id="WP_151558263.1">
    <property type="nucleotide sequence ID" value="NZ_WBMT01000002.1"/>
</dbReference>
<accession>A0A6H9Z361</accession>
<dbReference type="Proteomes" id="UP000468735">
    <property type="component" value="Unassembled WGS sequence"/>
</dbReference>
<protein>
    <submittedName>
        <fullName evidence="1">Uncharacterized protein</fullName>
    </submittedName>
</protein>
<name>A0A6H9Z361_9ACTN</name>
<dbReference type="InterPro" id="IPR054206">
    <property type="entry name" value="DUF6912"/>
</dbReference>
<gene>
    <name evidence="1" type="ORF">F8566_04385</name>
</gene>
<sequence>MRVYLPSTLAGLARLLEAREAGPAPLTAYAVTPALREWYAGGDLEELEYAAMTAAARASLRLLADDPKVPARRVVLAAEVPDQQVEWARGGVSLADDSRALVRVTAAVPWQKIASGHMDDADAEADVRAAVEALAAADAGDEDARFTVDGAEGHELMWYATQELGDLTA</sequence>
<dbReference type="AlphaFoldDB" id="A0A6H9Z361"/>
<dbReference type="EMBL" id="WBMT01000002">
    <property type="protein sequence ID" value="KAB2351481.1"/>
    <property type="molecule type" value="Genomic_DNA"/>
</dbReference>
<dbReference type="Pfam" id="PF21853">
    <property type="entry name" value="DUF6912"/>
    <property type="match status" value="1"/>
</dbReference>
<organism evidence="1 2">
    <name type="scientific">Actinomadura rudentiformis</name>
    <dbReference type="NCBI Taxonomy" id="359158"/>
    <lineage>
        <taxon>Bacteria</taxon>
        <taxon>Bacillati</taxon>
        <taxon>Actinomycetota</taxon>
        <taxon>Actinomycetes</taxon>
        <taxon>Streptosporangiales</taxon>
        <taxon>Thermomonosporaceae</taxon>
        <taxon>Actinomadura</taxon>
    </lineage>
</organism>